<sequence>MSWFKRGRNESKASGQSSDDSAEIRLRADTDPQTCLEVFQNHWKQALSIIKRGNGSSGSQGCTQDEQEAVMQNVEQMINLLVGEVGLDENGQGMPGPILHYLLEEDIFDQFCNWCHYNSTNGDKLKCEQLRIFEQLISQSQQLLLIHKAIIQPLLRLLYLCAEGSKTSDIENRLVLVLHQLCVCISQETVILESFFNASTNHGPTKFLIFSLLIPYIHREGKVGQQARDALLLIMTISARNPHIGLYIAENSDFCPVLATGLSGLYSSLPRKIPVYTDEWHKFSHEDIILVPELQMFLNSLEFCNAVTQVSHPAIRSQLIKFIYDGFLVPVLGPALHQMNDESEDVSGLPLPLLDSPMFSNSREEVIAATAYLELFLRKTTEPNLLRTFLKFILTEQNDEIVILDSLITRINSSSKPLCVVSLSLFKTLVDLNCEDVMFQLVFRFLIPCTHVMVSQRRNVNDLDLQCKSAERFLSLRPNCCRPELIERKSVTEHEKCNHSDANTSQNHRIKHGLSSFLRARKKEKDFQRRRSTTVATEQASTAFPLGTFGSKLEHFETNYHDYLADAKCQLESCAKACQRWVYPYDGQNPSMDAFVDNVNESESVQQDSVTEVGLCSSGANSKVSEYMTGSEASSLQRSLEADEVFISDSSCQSSVPDLTYLLTSYNSDNSVSSPEQLEDFIHYLDDVPTPPELEQTFEESLESLDSVLSSLCSRTESSSVKLSNTSEVVETSKSSNPEESNKSSSDGTTFEVIDNTKELVEPEAPRESSSQDTTSFVEISMSNFASDVNVQTTLSSIPQRVSLNSVDTVVQRDSSRDESATKSVSFNLTDTSMQNTTSVPAVLNTEKSAPNIGPFLMALFSKLEGMMQNSLPVNLLLTGVIARLASYPQPLLRSFLLSHNLVFQPTVKSLLQVLTSLKQKVDHFAYTVPNFDGLLLRTKQALTVREEEWRLGRMTISPYRQNTVSPIKPPPAPENNNKDKKKSSITDLLFRRSPDKRTALSRNSKGPQLQVLQGARGFRYINYQNRPPNVTENPMNSPKIRNALFCAVILEEFVKELAAYSQEQAVLAHVEV</sequence>
<evidence type="ECO:0000313" key="4">
    <source>
        <dbReference type="Proteomes" id="UP000694844"/>
    </source>
</evidence>
<feature type="domain" description="FHF complex subunit HOOK-interacting protein C-terminal" evidence="3">
    <location>
        <begin position="853"/>
        <end position="944"/>
    </location>
</feature>
<protein>
    <submittedName>
        <fullName evidence="5">FTS and Hook-interacting protein-like isoform X1</fullName>
    </submittedName>
</protein>
<dbReference type="AlphaFoldDB" id="A0A8B8D7W1"/>
<dbReference type="Pfam" id="PF19311">
    <property type="entry name" value="KELAA"/>
    <property type="match status" value="1"/>
</dbReference>
<dbReference type="KEGG" id="cvn:111125055"/>
<evidence type="ECO:0000256" key="1">
    <source>
        <dbReference type="ARBA" id="ARBA00024336"/>
    </source>
</evidence>
<dbReference type="InterPro" id="IPR045668">
    <property type="entry name" value="FHIP_KELAA_motif"/>
</dbReference>
<dbReference type="PANTHER" id="PTHR21705">
    <property type="entry name" value="RAI16 PROTEIN-RELATED"/>
    <property type="match status" value="1"/>
</dbReference>
<reference evidence="5" key="1">
    <citation type="submission" date="2025-08" db="UniProtKB">
        <authorList>
            <consortium name="RefSeq"/>
        </authorList>
    </citation>
    <scope>IDENTIFICATION</scope>
    <source>
        <tissue evidence="5">Whole sample</tissue>
    </source>
</reference>
<keyword evidence="4" id="KW-1185">Reference proteome</keyword>
<dbReference type="OrthoDB" id="6287422at2759"/>
<feature type="region of interest" description="Disordered" evidence="2">
    <location>
        <begin position="723"/>
        <end position="752"/>
    </location>
</feature>
<dbReference type="RefSeq" id="XP_022324212.1">
    <property type="nucleotide sequence ID" value="XM_022468504.1"/>
</dbReference>
<evidence type="ECO:0000313" key="5">
    <source>
        <dbReference type="RefSeq" id="XP_022324212.1"/>
    </source>
</evidence>
<name>A0A8B8D7W1_CRAVI</name>
<evidence type="ECO:0000259" key="3">
    <source>
        <dbReference type="Pfam" id="PF19314"/>
    </source>
</evidence>
<feature type="compositionally biased region" description="Polar residues" evidence="2">
    <location>
        <begin position="723"/>
        <end position="732"/>
    </location>
</feature>
<feature type="compositionally biased region" description="Low complexity" evidence="2">
    <location>
        <begin position="733"/>
        <end position="746"/>
    </location>
</feature>
<gene>
    <name evidence="5" type="primary">LOC111125055</name>
</gene>
<dbReference type="Pfam" id="PF10257">
    <property type="entry name" value="RAI16-like"/>
    <property type="match status" value="1"/>
</dbReference>
<dbReference type="Pfam" id="PF19314">
    <property type="entry name" value="DUF5917"/>
    <property type="match status" value="1"/>
</dbReference>
<dbReference type="Proteomes" id="UP000694844">
    <property type="component" value="Chromosome 3"/>
</dbReference>
<feature type="region of interest" description="Disordered" evidence="2">
    <location>
        <begin position="961"/>
        <end position="989"/>
    </location>
</feature>
<proteinExistence type="inferred from homology"/>
<feature type="compositionally biased region" description="Basic and acidic residues" evidence="2">
    <location>
        <begin position="977"/>
        <end position="989"/>
    </location>
</feature>
<dbReference type="PANTHER" id="PTHR21705:SF11">
    <property type="entry name" value="FHIP FAMILY PROTEIN CG3558"/>
    <property type="match status" value="1"/>
</dbReference>
<dbReference type="InterPro" id="IPR045669">
    <property type="entry name" value="FHIP_C"/>
</dbReference>
<evidence type="ECO:0000256" key="2">
    <source>
        <dbReference type="SAM" id="MobiDB-lite"/>
    </source>
</evidence>
<feature type="region of interest" description="Disordered" evidence="2">
    <location>
        <begin position="1"/>
        <end position="23"/>
    </location>
</feature>
<dbReference type="InterPro" id="IPR019384">
    <property type="entry name" value="FHIP"/>
</dbReference>
<comment type="similarity">
    <text evidence="1">Belongs to the FHIP family.</text>
</comment>
<organism evidence="4 5">
    <name type="scientific">Crassostrea virginica</name>
    <name type="common">Eastern oyster</name>
    <dbReference type="NCBI Taxonomy" id="6565"/>
    <lineage>
        <taxon>Eukaryota</taxon>
        <taxon>Metazoa</taxon>
        <taxon>Spiralia</taxon>
        <taxon>Lophotrochozoa</taxon>
        <taxon>Mollusca</taxon>
        <taxon>Bivalvia</taxon>
        <taxon>Autobranchia</taxon>
        <taxon>Pteriomorphia</taxon>
        <taxon>Ostreida</taxon>
        <taxon>Ostreoidea</taxon>
        <taxon>Ostreidae</taxon>
        <taxon>Crassostrea</taxon>
    </lineage>
</organism>
<accession>A0A8B8D7W1</accession>
<dbReference type="GeneID" id="111125055"/>